<dbReference type="Proteomes" id="UP001148614">
    <property type="component" value="Unassembled WGS sequence"/>
</dbReference>
<comment type="similarity">
    <text evidence="2 8">Belongs to the Mediator complex subunit 17 family.</text>
</comment>
<dbReference type="GO" id="GO:0070847">
    <property type="term" value="C:core mediator complex"/>
    <property type="evidence" value="ECO:0007669"/>
    <property type="project" value="TreeGrafter"/>
</dbReference>
<proteinExistence type="inferred from homology"/>
<dbReference type="EMBL" id="JANPWZ010000014">
    <property type="protein sequence ID" value="KAJ3580325.1"/>
    <property type="molecule type" value="Genomic_DNA"/>
</dbReference>
<keyword evidence="11" id="KW-1185">Reference proteome</keyword>
<evidence type="ECO:0000256" key="3">
    <source>
        <dbReference type="ARBA" id="ARBA00019610"/>
    </source>
</evidence>
<evidence type="ECO:0000256" key="7">
    <source>
        <dbReference type="ARBA" id="ARBA00032014"/>
    </source>
</evidence>
<accession>A0A9W8NP51</accession>
<keyword evidence="4 8" id="KW-0805">Transcription regulation</keyword>
<evidence type="ECO:0000256" key="5">
    <source>
        <dbReference type="ARBA" id="ARBA00023163"/>
    </source>
</evidence>
<reference evidence="10" key="1">
    <citation type="submission" date="2022-07" db="EMBL/GenBank/DDBJ databases">
        <title>Genome Sequence of Xylaria arbuscula.</title>
        <authorList>
            <person name="Buettner E."/>
        </authorList>
    </citation>
    <scope>NUCLEOTIDE SEQUENCE</scope>
    <source>
        <strain evidence="10">VT107</strain>
    </source>
</reference>
<sequence length="637" mass="70527">MATTPFSLRPWPTGDKKPQNLAEFIARVNAQNGGFRNLNEAELRQEIESMKRGTLDDHGIQGSDVEADDAEDADEGGEAKHKNALVAREEFLRNIEFAHQSAMLALDSISLLLSKDVPVQAGTTLSPALRDLVGIGTLGASKLKEPNITEAQIQDDLSVATGWRVMGINGMVDSVLAAAERLEKEIELETKYWADILAVSDDGWTVCALPQEPHTLGVRFGLAESGAEFRNNSIAPLIRSDDGTIKLGVGKVGGGSQRIRITVKKGGAVTDQSPLPARIPDDAPLKDRVREARNTIFHQELWYELNREARVLLAHDVYYDGPAITWKQSQDAEFVLTLEDLDEQDETGANFLEGVRSAAAAYSFMQFLLFQSHRQNYHKRTSLSPSVRQADTNNSTYNILRSLISRFEYFNKSADLGHHLSQLVRTLRRAGISTAFFSVVPPPTPPATGTRHTPTTELVWVQQLVFNLVSLYTFTITPEARIWCYSRGFVRQSIGTLFTMSLKPPSGDTKDLPPNPLEAVYPPADYCANVQEAVYYLCQAAVRVLSQNLARTAAEQLGDESIQWSEGISGIGIKSTKSKDIRIDIDVVEDKIVLSLKADWHTDKTSQTGTWTWDSESQNAERETIQDVVLKIMRGDV</sequence>
<evidence type="ECO:0000256" key="6">
    <source>
        <dbReference type="ARBA" id="ARBA00023242"/>
    </source>
</evidence>
<comment type="function">
    <text evidence="8">Component of the Mediator complex, a coactivator involved in the regulated transcription of nearly all RNA polymerase II-dependent genes. Mediator functions as a bridge to convey information from gene-specific regulatory proteins to the basal RNA polymerase II transcription machinery. Mediator is recruited to promoters by direct interactions with regulatory proteins and serves as a scaffold for the assembly of a functional preinitiation complex with RNA polymerase II and the general transcription factors.</text>
</comment>
<evidence type="ECO:0000256" key="4">
    <source>
        <dbReference type="ARBA" id="ARBA00023015"/>
    </source>
</evidence>
<dbReference type="VEuPathDB" id="FungiDB:F4678DRAFT_465123"/>
<evidence type="ECO:0000256" key="2">
    <source>
        <dbReference type="ARBA" id="ARBA00005635"/>
    </source>
</evidence>
<evidence type="ECO:0000256" key="9">
    <source>
        <dbReference type="SAM" id="MobiDB-lite"/>
    </source>
</evidence>
<name>A0A9W8NP51_9PEZI</name>
<organism evidence="10 11">
    <name type="scientific">Xylaria arbuscula</name>
    <dbReference type="NCBI Taxonomy" id="114810"/>
    <lineage>
        <taxon>Eukaryota</taxon>
        <taxon>Fungi</taxon>
        <taxon>Dikarya</taxon>
        <taxon>Ascomycota</taxon>
        <taxon>Pezizomycotina</taxon>
        <taxon>Sordariomycetes</taxon>
        <taxon>Xylariomycetidae</taxon>
        <taxon>Xylariales</taxon>
        <taxon>Xylariaceae</taxon>
        <taxon>Xylaria</taxon>
    </lineage>
</organism>
<dbReference type="InterPro" id="IPR019313">
    <property type="entry name" value="Mediator_Med17"/>
</dbReference>
<dbReference type="GO" id="GO:0016592">
    <property type="term" value="C:mediator complex"/>
    <property type="evidence" value="ECO:0007669"/>
    <property type="project" value="InterPro"/>
</dbReference>
<dbReference type="PANTHER" id="PTHR13114:SF7">
    <property type="entry name" value="MEDIATOR OF RNA POLYMERASE II TRANSCRIPTION SUBUNIT 17"/>
    <property type="match status" value="1"/>
</dbReference>
<dbReference type="AlphaFoldDB" id="A0A9W8NP51"/>
<dbReference type="GO" id="GO:0006357">
    <property type="term" value="P:regulation of transcription by RNA polymerase II"/>
    <property type="evidence" value="ECO:0007669"/>
    <property type="project" value="InterPro"/>
</dbReference>
<keyword evidence="6 8" id="KW-0539">Nucleus</keyword>
<feature type="region of interest" description="Disordered" evidence="9">
    <location>
        <begin position="53"/>
        <end position="80"/>
    </location>
</feature>
<evidence type="ECO:0000256" key="8">
    <source>
        <dbReference type="RuleBase" id="RU364140"/>
    </source>
</evidence>
<dbReference type="GO" id="GO:0003712">
    <property type="term" value="F:transcription coregulator activity"/>
    <property type="evidence" value="ECO:0007669"/>
    <property type="project" value="InterPro"/>
</dbReference>
<dbReference type="PANTHER" id="PTHR13114">
    <property type="entry name" value="MEDIATOR OF RNA POLYMERASE II TRANSCRIPTION SUBUNIT 17"/>
    <property type="match status" value="1"/>
</dbReference>
<comment type="caution">
    <text evidence="10">The sequence shown here is derived from an EMBL/GenBank/DDBJ whole genome shotgun (WGS) entry which is preliminary data.</text>
</comment>
<evidence type="ECO:0000313" key="10">
    <source>
        <dbReference type="EMBL" id="KAJ3580325.1"/>
    </source>
</evidence>
<evidence type="ECO:0000256" key="1">
    <source>
        <dbReference type="ARBA" id="ARBA00004123"/>
    </source>
</evidence>
<dbReference type="Pfam" id="PF10156">
    <property type="entry name" value="Med17"/>
    <property type="match status" value="1"/>
</dbReference>
<dbReference type="Gene3D" id="6.10.250.2620">
    <property type="match status" value="1"/>
</dbReference>
<keyword evidence="8" id="KW-0010">Activator</keyword>
<comment type="subcellular location">
    <subcellularLocation>
        <location evidence="1 8">Nucleus</location>
    </subcellularLocation>
</comment>
<feature type="compositionally biased region" description="Acidic residues" evidence="9">
    <location>
        <begin position="65"/>
        <end position="76"/>
    </location>
</feature>
<comment type="subunit">
    <text evidence="8">Component of the Mediator complex.</text>
</comment>
<gene>
    <name evidence="8" type="primary">MED17</name>
    <name evidence="10" type="ORF">NPX13_g239</name>
</gene>
<protein>
    <recommendedName>
        <fullName evidence="3 8">Mediator of RNA polymerase II transcription subunit 17</fullName>
    </recommendedName>
    <alternativeName>
        <fullName evidence="7 8">Mediator complex subunit 17</fullName>
    </alternativeName>
</protein>
<keyword evidence="5 8" id="KW-0804">Transcription</keyword>
<evidence type="ECO:0000313" key="11">
    <source>
        <dbReference type="Proteomes" id="UP001148614"/>
    </source>
</evidence>